<gene>
    <name evidence="1" type="ORF">OXX778_LOCUS22351</name>
</gene>
<comment type="caution">
    <text evidence="1">The sequence shown here is derived from an EMBL/GenBank/DDBJ whole genome shotgun (WGS) entry which is preliminary data.</text>
</comment>
<evidence type="ECO:0000313" key="1">
    <source>
        <dbReference type="EMBL" id="CAF1128195.1"/>
    </source>
</evidence>
<name>A0A814R5Y1_9BILA</name>
<keyword evidence="2" id="KW-1185">Reference proteome</keyword>
<dbReference type="EMBL" id="CAJNOC010009373">
    <property type="protein sequence ID" value="CAF1128195.1"/>
    <property type="molecule type" value="Genomic_DNA"/>
</dbReference>
<dbReference type="AlphaFoldDB" id="A0A814R5Y1"/>
<proteinExistence type="predicted"/>
<organism evidence="1 2">
    <name type="scientific">Brachionus calyciflorus</name>
    <dbReference type="NCBI Taxonomy" id="104777"/>
    <lineage>
        <taxon>Eukaryota</taxon>
        <taxon>Metazoa</taxon>
        <taxon>Spiralia</taxon>
        <taxon>Gnathifera</taxon>
        <taxon>Rotifera</taxon>
        <taxon>Eurotatoria</taxon>
        <taxon>Monogononta</taxon>
        <taxon>Pseudotrocha</taxon>
        <taxon>Ploima</taxon>
        <taxon>Brachionidae</taxon>
        <taxon>Brachionus</taxon>
    </lineage>
</organism>
<sequence>SVRKGHNNAFIYVQSYLGDDLLEVQRAYGSNRIEIFGFQPQLTDKIVVVIRNLNGSLVQSLVISIRACLSEVYPSIKPTLPPQVVEKCNKCDNLIKITETMTHLTSSPSTTTQLMTTTLPKCQIEYDFTEPNNFMEITTELINREIINIFSPSRCNFGKYKIKFLVKFKQDIVNRLIQISIIKGNNLAFVSVYPSYKGVSLPRVNGYGKSLILISEFSNSRVDALI</sequence>
<feature type="non-terminal residue" evidence="1">
    <location>
        <position position="226"/>
    </location>
</feature>
<evidence type="ECO:0000313" key="2">
    <source>
        <dbReference type="Proteomes" id="UP000663879"/>
    </source>
</evidence>
<reference evidence="1" key="1">
    <citation type="submission" date="2021-02" db="EMBL/GenBank/DDBJ databases">
        <authorList>
            <person name="Nowell W R."/>
        </authorList>
    </citation>
    <scope>NUCLEOTIDE SEQUENCE</scope>
    <source>
        <strain evidence="1">Ploen Becks lab</strain>
    </source>
</reference>
<accession>A0A814R5Y1</accession>
<dbReference type="Proteomes" id="UP000663879">
    <property type="component" value="Unassembled WGS sequence"/>
</dbReference>
<protein>
    <submittedName>
        <fullName evidence="1">Uncharacterized protein</fullName>
    </submittedName>
</protein>
<feature type="non-terminal residue" evidence="1">
    <location>
        <position position="1"/>
    </location>
</feature>